<dbReference type="Pfam" id="PF21779">
    <property type="entry name" value="DUF6874"/>
    <property type="match status" value="1"/>
</dbReference>
<dbReference type="PATRIC" id="fig|679936.5.peg.1215"/>
<dbReference type="KEGG" id="sap:Sulac_1156"/>
<reference evidence="2 3" key="2">
    <citation type="journal article" date="2012" name="Stand. Genomic Sci.">
        <title>Complete genome sequence of the moderately thermophilic mineral-sulfide-oxidizing firmicute Sulfobacillus acidophilus type strain (NAL(T)).</title>
        <authorList>
            <person name="Anderson I."/>
            <person name="Chertkov O."/>
            <person name="Chen A."/>
            <person name="Saunders E."/>
            <person name="Lapidus A."/>
            <person name="Nolan M."/>
            <person name="Lucas S."/>
            <person name="Hammon N."/>
            <person name="Deshpande S."/>
            <person name="Cheng J.F."/>
            <person name="Han C."/>
            <person name="Tapia R."/>
            <person name="Goodwin L.A."/>
            <person name="Pitluck S."/>
            <person name="Liolios K."/>
            <person name="Pagani I."/>
            <person name="Ivanova N."/>
            <person name="Mikhailova N."/>
            <person name="Pati A."/>
            <person name="Palaniappan K."/>
            <person name="Land M."/>
            <person name="Pan C."/>
            <person name="Rohde M."/>
            <person name="Pukall R."/>
            <person name="Goker M."/>
            <person name="Detter J.C."/>
            <person name="Woyke T."/>
            <person name="Bristow J."/>
            <person name="Eisen J.A."/>
            <person name="Markowitz V."/>
            <person name="Hugenholtz P."/>
            <person name="Kyrpides N.C."/>
            <person name="Klenk H.P."/>
            <person name="Mavromatis K."/>
        </authorList>
    </citation>
    <scope>NUCLEOTIDE SEQUENCE [LARGE SCALE GENOMIC DNA]</scope>
    <source>
        <strain evidence="3">ATCC 700253 / DSM 10332 / NAL</strain>
    </source>
</reference>
<evidence type="ECO:0000259" key="1">
    <source>
        <dbReference type="Pfam" id="PF21779"/>
    </source>
</evidence>
<evidence type="ECO:0000313" key="3">
    <source>
        <dbReference type="Proteomes" id="UP000005439"/>
    </source>
</evidence>
<gene>
    <name evidence="2" type="ordered locus">Sulac_1156</name>
</gene>
<sequence length="88" mass="10262">MAWTHEEQRWVDKILDRAMTIARDGDVDVDRRDLEMALALCHAQCPLDLQDLSETDDFNLAHDVFGIYRFVDRDTGALTRGFRPRLLQ</sequence>
<evidence type="ECO:0000313" key="2">
    <source>
        <dbReference type="EMBL" id="AEW04656.1"/>
    </source>
</evidence>
<proteinExistence type="predicted"/>
<dbReference type="STRING" id="679936.Sulac_1156"/>
<dbReference type="Proteomes" id="UP000005439">
    <property type="component" value="Chromosome"/>
</dbReference>
<name>G8TUK9_SULAD</name>
<dbReference type="HOGENOM" id="CLU_2467842_0_0_9"/>
<dbReference type="AlphaFoldDB" id="G8TUK9"/>
<dbReference type="InterPro" id="IPR049239">
    <property type="entry name" value="DUF6874"/>
</dbReference>
<organism evidence="2 3">
    <name type="scientific">Sulfobacillus acidophilus (strain ATCC 700253 / DSM 10332 / NAL)</name>
    <dbReference type="NCBI Taxonomy" id="679936"/>
    <lineage>
        <taxon>Bacteria</taxon>
        <taxon>Bacillati</taxon>
        <taxon>Bacillota</taxon>
        <taxon>Clostridia</taxon>
        <taxon>Eubacteriales</taxon>
        <taxon>Clostridiales Family XVII. Incertae Sedis</taxon>
        <taxon>Sulfobacillus</taxon>
    </lineage>
</organism>
<keyword evidence="3" id="KW-1185">Reference proteome</keyword>
<dbReference type="EMBL" id="CP003179">
    <property type="protein sequence ID" value="AEW04656.1"/>
    <property type="molecule type" value="Genomic_DNA"/>
</dbReference>
<feature type="domain" description="DUF6874" evidence="1">
    <location>
        <begin position="6"/>
        <end position="87"/>
    </location>
</feature>
<protein>
    <recommendedName>
        <fullName evidence="1">DUF6874 domain-containing protein</fullName>
    </recommendedName>
</protein>
<reference evidence="3" key="1">
    <citation type="submission" date="2011-12" db="EMBL/GenBank/DDBJ databases">
        <title>The complete genome of chromosome of Sulfobacillus acidophilus DSM 10332.</title>
        <authorList>
            <person name="Lucas S."/>
            <person name="Han J."/>
            <person name="Lapidus A."/>
            <person name="Bruce D."/>
            <person name="Goodwin L."/>
            <person name="Pitluck S."/>
            <person name="Peters L."/>
            <person name="Kyrpides N."/>
            <person name="Mavromatis K."/>
            <person name="Ivanova N."/>
            <person name="Mikhailova N."/>
            <person name="Chertkov O."/>
            <person name="Saunders E."/>
            <person name="Detter J.C."/>
            <person name="Tapia R."/>
            <person name="Han C."/>
            <person name="Land M."/>
            <person name="Hauser L."/>
            <person name="Markowitz V."/>
            <person name="Cheng J.-F."/>
            <person name="Hugenholtz P."/>
            <person name="Woyke T."/>
            <person name="Wu D."/>
            <person name="Pukall R."/>
            <person name="Gehrich-Schroeter G."/>
            <person name="Schneider S."/>
            <person name="Klenk H.-P."/>
            <person name="Eisen J.A."/>
        </authorList>
    </citation>
    <scope>NUCLEOTIDE SEQUENCE [LARGE SCALE GENOMIC DNA]</scope>
    <source>
        <strain evidence="3">ATCC 700253 / DSM 10332 / NAL</strain>
    </source>
</reference>
<accession>G8TUK9</accession>